<dbReference type="EMBL" id="AKKV01000019">
    <property type="protein sequence ID" value="EIT87031.1"/>
    <property type="molecule type" value="Genomic_DNA"/>
</dbReference>
<evidence type="ECO:0000256" key="1">
    <source>
        <dbReference type="SAM" id="SignalP"/>
    </source>
</evidence>
<reference evidence="2 3" key="1">
    <citation type="journal article" date="2012" name="J. Bacteriol.">
        <title>Genome of Bacillus macauensis ZFHKF-1, a Long-Chain-Forming Bacterium.</title>
        <authorList>
            <person name="Cai L."/>
            <person name="Zhang T."/>
        </authorList>
    </citation>
    <scope>NUCLEOTIDE SEQUENCE [LARGE SCALE GENOMIC DNA]</scope>
    <source>
        <strain evidence="2 3">ZFHKF-1</strain>
    </source>
</reference>
<name>I8J5G4_9BACL</name>
<dbReference type="InterPro" id="IPR012873">
    <property type="entry name" value="DUF1672"/>
</dbReference>
<comment type="caution">
    <text evidence="2">The sequence shown here is derived from an EMBL/GenBank/DDBJ whole genome shotgun (WGS) entry which is preliminary data.</text>
</comment>
<dbReference type="STRING" id="1196324.A374_02219"/>
<gene>
    <name evidence="2" type="ORF">A374_02219</name>
</gene>
<keyword evidence="1" id="KW-0732">Signal</keyword>
<evidence type="ECO:0000313" key="2">
    <source>
        <dbReference type="EMBL" id="EIT87031.1"/>
    </source>
</evidence>
<dbReference type="AlphaFoldDB" id="I8J5G4"/>
<keyword evidence="3" id="KW-1185">Reference proteome</keyword>
<dbReference type="Proteomes" id="UP000004080">
    <property type="component" value="Unassembled WGS sequence"/>
</dbReference>
<evidence type="ECO:0000313" key="3">
    <source>
        <dbReference type="Proteomes" id="UP000004080"/>
    </source>
</evidence>
<sequence length="317" mass="35659">MLFFNMMNEKRVGGYMYKVSNTILLKSLVASSLLLSGCAIAEETTSTSPYTPVQDYDGKAFALPNGEEMSQFAKSHRKEVSAAALNYLKTKYKLQNTKVTNLVGAQNAVVAHVSSDDLPTFYTSVIVFVRDGKISDVSEVEGKVEGSIMSVLYVKAYEKEFQNLGKFCKKMTEKYPVVGMRQDAIENVFEMGVVRPNYYVSITDLSAPSAFKLYKKNHNSSSEQLRREIEKELKVSEPQITLTFFIKKRFSDPDKQLGQKLISNFKQYGSFPPGLYAFFLNSNEILKDSGIGKSHKGTDVGKDEIQINLKGQMLYEY</sequence>
<feature type="signal peptide" evidence="1">
    <location>
        <begin position="1"/>
        <end position="41"/>
    </location>
</feature>
<proteinExistence type="predicted"/>
<dbReference type="eggNOG" id="ENOG50305Y1">
    <property type="taxonomic scope" value="Bacteria"/>
</dbReference>
<dbReference type="PATRIC" id="fig|1196324.3.peg.444"/>
<dbReference type="Pfam" id="PF07901">
    <property type="entry name" value="DUF1672"/>
    <property type="match status" value="1"/>
</dbReference>
<organism evidence="2 3">
    <name type="scientific">Fictibacillus macauensis ZFHKF-1</name>
    <dbReference type="NCBI Taxonomy" id="1196324"/>
    <lineage>
        <taxon>Bacteria</taxon>
        <taxon>Bacillati</taxon>
        <taxon>Bacillota</taxon>
        <taxon>Bacilli</taxon>
        <taxon>Bacillales</taxon>
        <taxon>Fictibacillaceae</taxon>
        <taxon>Fictibacillus</taxon>
    </lineage>
</organism>
<feature type="chain" id="PRO_5003713890" evidence="1">
    <location>
        <begin position="42"/>
        <end position="317"/>
    </location>
</feature>
<protein>
    <submittedName>
        <fullName evidence="2">Lipoprotein</fullName>
    </submittedName>
</protein>
<accession>I8J5G4</accession>
<keyword evidence="2" id="KW-0449">Lipoprotein</keyword>